<dbReference type="EMBL" id="RRYP01001103">
    <property type="protein sequence ID" value="TNV86411.1"/>
    <property type="molecule type" value="Genomic_DNA"/>
</dbReference>
<evidence type="ECO:0000256" key="1">
    <source>
        <dbReference type="SAM" id="SignalP"/>
    </source>
</evidence>
<accession>A0A8J8P6H8</accession>
<keyword evidence="1" id="KW-0732">Signal</keyword>
<evidence type="ECO:0000313" key="2">
    <source>
        <dbReference type="EMBL" id="TNV86411.1"/>
    </source>
</evidence>
<sequence length="454" mass="50405">MSINQIALLLLFRLTFQVCPVSQAPFPKLIGGTLEATYINQVDYQNGYLAAVGCSKDQALRGDTFGSGMFIPIVLVYSGPDFSYLWGKAFSSMTGDPFEGLKIDSMGTKVVLANYMTNRYLIILDLATGNRISATFLFAANTFDHQVWNLLLLNSGMLYMGDGTQIFKIDPVIPAANKYSAPSYQTVGLQYNSDQTRLHIFSFATNVCILTVVDITTFAPVFSRQVQCQSATFQAVAQTFQSCVYQESAQIETTIFQEGTIFFRMRSQYLSSTFTGTTMHDPTSPSLQSRALHCGSTDLIFSLMWGSYQTETNRIYVATVDFNSGKIIYTRFLQQLVDVRPGVIINGNTFYVPSATQTINKSPSVPFTLGSFDHAIIYSPVSTCQQLDEYEYPSVTLTPNQYTFSASPIAFTSGTHTVTDKTDTHPSPNKIDQDQIYLLRIGGYQHSLTRLKSV</sequence>
<feature type="signal peptide" evidence="1">
    <location>
        <begin position="1"/>
        <end position="23"/>
    </location>
</feature>
<organism evidence="2 3">
    <name type="scientific">Halteria grandinella</name>
    <dbReference type="NCBI Taxonomy" id="5974"/>
    <lineage>
        <taxon>Eukaryota</taxon>
        <taxon>Sar</taxon>
        <taxon>Alveolata</taxon>
        <taxon>Ciliophora</taxon>
        <taxon>Intramacronucleata</taxon>
        <taxon>Spirotrichea</taxon>
        <taxon>Stichotrichia</taxon>
        <taxon>Sporadotrichida</taxon>
        <taxon>Halteriidae</taxon>
        <taxon>Halteria</taxon>
    </lineage>
</organism>
<keyword evidence="3" id="KW-1185">Reference proteome</keyword>
<protein>
    <submittedName>
        <fullName evidence="2">Uncharacterized protein</fullName>
    </submittedName>
</protein>
<reference evidence="2" key="1">
    <citation type="submission" date="2019-06" db="EMBL/GenBank/DDBJ databases">
        <authorList>
            <person name="Zheng W."/>
        </authorList>
    </citation>
    <scope>NUCLEOTIDE SEQUENCE</scope>
    <source>
        <strain evidence="2">QDHG01</strain>
    </source>
</reference>
<proteinExistence type="predicted"/>
<name>A0A8J8P6H8_HALGN</name>
<dbReference type="InterPro" id="IPR011047">
    <property type="entry name" value="Quinoprotein_ADH-like_sf"/>
</dbReference>
<comment type="caution">
    <text evidence="2">The sequence shown here is derived from an EMBL/GenBank/DDBJ whole genome shotgun (WGS) entry which is preliminary data.</text>
</comment>
<gene>
    <name evidence="2" type="ORF">FGO68_gene1608</name>
</gene>
<evidence type="ECO:0000313" key="3">
    <source>
        <dbReference type="Proteomes" id="UP000785679"/>
    </source>
</evidence>
<dbReference type="AlphaFoldDB" id="A0A8J8P6H8"/>
<dbReference type="SUPFAM" id="SSF50998">
    <property type="entry name" value="Quinoprotein alcohol dehydrogenase-like"/>
    <property type="match status" value="1"/>
</dbReference>
<feature type="chain" id="PRO_5035325801" evidence="1">
    <location>
        <begin position="24"/>
        <end position="454"/>
    </location>
</feature>
<dbReference type="Proteomes" id="UP000785679">
    <property type="component" value="Unassembled WGS sequence"/>
</dbReference>